<evidence type="ECO:0000256" key="5">
    <source>
        <dbReference type="ARBA" id="ARBA00023159"/>
    </source>
</evidence>
<keyword evidence="5 8" id="KW-0010">Activator</keyword>
<feature type="non-terminal residue" evidence="9">
    <location>
        <position position="187"/>
    </location>
</feature>
<gene>
    <name evidence="9" type="ORF">AWRI4620_LOCUS6142</name>
</gene>
<dbReference type="Pfam" id="PF05669">
    <property type="entry name" value="Med31"/>
    <property type="match status" value="1"/>
</dbReference>
<dbReference type="OrthoDB" id="10257739at2759"/>
<dbReference type="GO" id="GO:0003712">
    <property type="term" value="F:transcription coregulator activity"/>
    <property type="evidence" value="ECO:0007669"/>
    <property type="project" value="InterPro"/>
</dbReference>
<organism evidence="9 10">
    <name type="scientific">Aureobasidium uvarum</name>
    <dbReference type="NCBI Taxonomy" id="2773716"/>
    <lineage>
        <taxon>Eukaryota</taxon>
        <taxon>Fungi</taxon>
        <taxon>Dikarya</taxon>
        <taxon>Ascomycota</taxon>
        <taxon>Pezizomycotina</taxon>
        <taxon>Dothideomycetes</taxon>
        <taxon>Dothideomycetidae</taxon>
        <taxon>Dothideales</taxon>
        <taxon>Saccotheciaceae</taxon>
        <taxon>Aureobasidium</taxon>
    </lineage>
</organism>
<dbReference type="PANTHER" id="PTHR13186">
    <property type="entry name" value="MEDIATOR OF RNA POLYMERASE II TRANSCRIPTION SUBUNIT 31"/>
    <property type="match status" value="1"/>
</dbReference>
<dbReference type="Gene3D" id="1.10.10.1340">
    <property type="entry name" value="Mediator of RNA polymerase II, submodule Med31 (Soh1)"/>
    <property type="match status" value="1"/>
</dbReference>
<comment type="subcellular location">
    <subcellularLocation>
        <location evidence="1 8">Nucleus</location>
    </subcellularLocation>
</comment>
<evidence type="ECO:0000256" key="2">
    <source>
        <dbReference type="ARBA" id="ARBA00006378"/>
    </source>
</evidence>
<accession>A0A9N8PUV9</accession>
<evidence type="ECO:0000313" key="10">
    <source>
        <dbReference type="Proteomes" id="UP000745764"/>
    </source>
</evidence>
<protein>
    <recommendedName>
        <fullName evidence="3 8">Mediator of RNA polymerase II transcription subunit 31</fullName>
    </recommendedName>
</protein>
<reference evidence="9" key="1">
    <citation type="submission" date="2020-06" db="EMBL/GenBank/DDBJ databases">
        <authorList>
            <person name="Onetto C."/>
        </authorList>
    </citation>
    <scope>NUCLEOTIDE SEQUENCE</scope>
</reference>
<keyword evidence="6 8" id="KW-0804">Transcription</keyword>
<comment type="function">
    <text evidence="8">Component of the Mediator complex, a coactivator involved in the regulated transcription of nearly all RNA polymerase II-dependent genes. Mediator functions as a bridge to convey information from gene-specific regulatory proteins to the basal RNA polymerase II transcription machinery. Mediator is recruited to promoters by direct interactions with regulatory proteins and serves as a scaffold for the assembly of a functional preinitiation complex with RNA polymerase II and the general transcription factors.</text>
</comment>
<name>A0A9N8PUV9_9PEZI</name>
<comment type="similarity">
    <text evidence="2 8">Belongs to the Mediator complex subunit 31 family.</text>
</comment>
<evidence type="ECO:0000256" key="3">
    <source>
        <dbReference type="ARBA" id="ARBA00019660"/>
    </source>
</evidence>
<evidence type="ECO:0000256" key="1">
    <source>
        <dbReference type="ARBA" id="ARBA00004123"/>
    </source>
</evidence>
<dbReference type="InterPro" id="IPR038089">
    <property type="entry name" value="Med31_sf"/>
</dbReference>
<dbReference type="GO" id="GO:0006355">
    <property type="term" value="P:regulation of DNA-templated transcription"/>
    <property type="evidence" value="ECO:0007669"/>
    <property type="project" value="InterPro"/>
</dbReference>
<evidence type="ECO:0000313" key="9">
    <source>
        <dbReference type="EMBL" id="CAD0111887.1"/>
    </source>
</evidence>
<evidence type="ECO:0000256" key="7">
    <source>
        <dbReference type="ARBA" id="ARBA00023242"/>
    </source>
</evidence>
<dbReference type="GO" id="GO:0016592">
    <property type="term" value="C:mediator complex"/>
    <property type="evidence" value="ECO:0007669"/>
    <property type="project" value="InterPro"/>
</dbReference>
<keyword evidence="4 8" id="KW-0805">Transcription regulation</keyword>
<comment type="caution">
    <text evidence="9">The sequence shown here is derived from an EMBL/GenBank/DDBJ whole genome shotgun (WGS) entry which is preliminary data.</text>
</comment>
<evidence type="ECO:0000256" key="4">
    <source>
        <dbReference type="ARBA" id="ARBA00023015"/>
    </source>
</evidence>
<sequence length="187" mass="21068">SCLAGITMSAPLSSCRVVTEAAVRAGNAAQTWTSNCWGQRDVGDGFDRKRTDLLAGNFTTIFHKPLCSSYELVSRAVRVTPHNMANSNYGGYTRFELELECLSNPLYLNHLATQKLLDDPEFIAYLSYLQYFAEPKYIKYLSYPGPTIRALELLQQERFRKDILIPETVARMAEEGLQASTDGLRRD</sequence>
<keyword evidence="7 8" id="KW-0539">Nucleus</keyword>
<evidence type="ECO:0000256" key="8">
    <source>
        <dbReference type="RuleBase" id="RU364129"/>
    </source>
</evidence>
<dbReference type="InterPro" id="IPR008831">
    <property type="entry name" value="Mediator_Med31"/>
</dbReference>
<proteinExistence type="inferred from homology"/>
<dbReference type="Proteomes" id="UP000745764">
    <property type="component" value="Unassembled WGS sequence"/>
</dbReference>
<keyword evidence="10" id="KW-1185">Reference proteome</keyword>
<dbReference type="AlphaFoldDB" id="A0A9N8PUV9"/>
<comment type="subunit">
    <text evidence="8">Component of the Mediator complex.</text>
</comment>
<dbReference type="EMBL" id="CAINUL010000014">
    <property type="protein sequence ID" value="CAD0111887.1"/>
    <property type="molecule type" value="Genomic_DNA"/>
</dbReference>
<evidence type="ECO:0000256" key="6">
    <source>
        <dbReference type="ARBA" id="ARBA00023163"/>
    </source>
</evidence>